<evidence type="ECO:0000313" key="3">
    <source>
        <dbReference type="Proteomes" id="UP000428803"/>
    </source>
</evidence>
<feature type="transmembrane region" description="Helical" evidence="1">
    <location>
        <begin position="56"/>
        <end position="77"/>
    </location>
</feature>
<reference evidence="3" key="1">
    <citation type="submission" date="2019-01" db="EMBL/GenBank/DDBJ databases">
        <title>Sphingorhabdus lacus sp.nov., isolated from an oligotrophic freshwater lake.</title>
        <authorList>
            <person name="Park M."/>
        </authorList>
    </citation>
    <scope>NUCLEOTIDE SEQUENCE [LARGE SCALE GENOMIC DNA]</scope>
    <source>
        <strain evidence="3">IMCC1753</strain>
    </source>
</reference>
<accession>A0A6I6L3G3</accession>
<dbReference type="Proteomes" id="UP000428803">
    <property type="component" value="Chromosome"/>
</dbReference>
<keyword evidence="1" id="KW-0812">Transmembrane</keyword>
<evidence type="ECO:0000313" key="2">
    <source>
        <dbReference type="EMBL" id="QGY80470.1"/>
    </source>
</evidence>
<dbReference type="RefSeq" id="WP_158899725.1">
    <property type="nucleotide sequence ID" value="NZ_CP035733.1"/>
</dbReference>
<dbReference type="EMBL" id="CP035733">
    <property type="protein sequence ID" value="QGY80470.1"/>
    <property type="molecule type" value="Genomic_DNA"/>
</dbReference>
<evidence type="ECO:0000256" key="1">
    <source>
        <dbReference type="SAM" id="Phobius"/>
    </source>
</evidence>
<keyword evidence="3" id="KW-1185">Reference proteome</keyword>
<proteinExistence type="predicted"/>
<sequence length="137" mass="14957">MQIRPYSLGKQSISVASRLLATAILTAFIGAVLNFLYRKYFDPEAYAAEPSVTQAIFSYALTIPFILLALLIVGFPTSYLLRRLGLENWLIYALVGAALGVGFLYAVLSYLTPSGISIGAIYGSICAIIWFASSRKF</sequence>
<name>A0A6I6L3G3_9SPHN</name>
<feature type="transmembrane region" description="Helical" evidence="1">
    <location>
        <begin position="89"/>
        <end position="108"/>
    </location>
</feature>
<organism evidence="2 3">
    <name type="scientific">Sphingorhabdus lacus</name>
    <dbReference type="NCBI Taxonomy" id="392610"/>
    <lineage>
        <taxon>Bacteria</taxon>
        <taxon>Pseudomonadati</taxon>
        <taxon>Pseudomonadota</taxon>
        <taxon>Alphaproteobacteria</taxon>
        <taxon>Sphingomonadales</taxon>
        <taxon>Sphingomonadaceae</taxon>
        <taxon>Sphingorhabdus</taxon>
    </lineage>
</organism>
<dbReference type="KEGG" id="slaa:EUU25_07450"/>
<feature type="transmembrane region" description="Helical" evidence="1">
    <location>
        <begin position="12"/>
        <end position="36"/>
    </location>
</feature>
<dbReference type="OrthoDB" id="7906671at2"/>
<keyword evidence="1" id="KW-0472">Membrane</keyword>
<gene>
    <name evidence="2" type="ORF">EUU25_07450</name>
</gene>
<keyword evidence="1" id="KW-1133">Transmembrane helix</keyword>
<dbReference type="AlphaFoldDB" id="A0A6I6L3G3"/>
<protein>
    <submittedName>
        <fullName evidence="2">Uncharacterized protein</fullName>
    </submittedName>
</protein>
<feature type="transmembrane region" description="Helical" evidence="1">
    <location>
        <begin position="114"/>
        <end position="132"/>
    </location>
</feature>